<feature type="signal peptide" evidence="1">
    <location>
        <begin position="1"/>
        <end position="23"/>
    </location>
</feature>
<keyword evidence="1" id="KW-0732">Signal</keyword>
<evidence type="ECO:0008006" key="4">
    <source>
        <dbReference type="Google" id="ProtNLM"/>
    </source>
</evidence>
<gene>
    <name evidence="2" type="ORF">CYNAS_LOCUS16181</name>
</gene>
<accession>A0AA36H559</accession>
<comment type="caution">
    <text evidence="2">The sequence shown here is derived from an EMBL/GenBank/DDBJ whole genome shotgun (WGS) entry which is preliminary data.</text>
</comment>
<name>A0AA36H559_CYLNA</name>
<dbReference type="AlphaFoldDB" id="A0AA36H559"/>
<reference evidence="2" key="1">
    <citation type="submission" date="2023-07" db="EMBL/GenBank/DDBJ databases">
        <authorList>
            <consortium name="CYATHOMIX"/>
        </authorList>
    </citation>
    <scope>NUCLEOTIDE SEQUENCE</scope>
    <source>
        <strain evidence="2">N/A</strain>
    </source>
</reference>
<feature type="chain" id="PRO_5041387304" description="Apple domain-containing protein" evidence="1">
    <location>
        <begin position="24"/>
        <end position="169"/>
    </location>
</feature>
<evidence type="ECO:0000256" key="1">
    <source>
        <dbReference type="SAM" id="SignalP"/>
    </source>
</evidence>
<dbReference type="EMBL" id="CATQJL010000305">
    <property type="protein sequence ID" value="CAJ0604198.1"/>
    <property type="molecule type" value="Genomic_DNA"/>
</dbReference>
<keyword evidence="3" id="KW-1185">Reference proteome</keyword>
<evidence type="ECO:0000313" key="2">
    <source>
        <dbReference type="EMBL" id="CAJ0604198.1"/>
    </source>
</evidence>
<dbReference type="Proteomes" id="UP001176961">
    <property type="component" value="Unassembled WGS sequence"/>
</dbReference>
<proteinExistence type="predicted"/>
<organism evidence="2 3">
    <name type="scientific">Cylicocyclus nassatus</name>
    <name type="common">Nematode worm</name>
    <dbReference type="NCBI Taxonomy" id="53992"/>
    <lineage>
        <taxon>Eukaryota</taxon>
        <taxon>Metazoa</taxon>
        <taxon>Ecdysozoa</taxon>
        <taxon>Nematoda</taxon>
        <taxon>Chromadorea</taxon>
        <taxon>Rhabditida</taxon>
        <taxon>Rhabditina</taxon>
        <taxon>Rhabditomorpha</taxon>
        <taxon>Strongyloidea</taxon>
        <taxon>Strongylidae</taxon>
        <taxon>Cylicocyclus</taxon>
    </lineage>
</organism>
<protein>
    <recommendedName>
        <fullName evidence="4">Apple domain-containing protein</fullName>
    </recommendedName>
</protein>
<sequence>MMPVVPAQMWMVIVVTLSQSSNSLQCTFTKVSGVFNLSLIATYNGTAEPECFSKCSVDKECTFLDYNEGLCRTFKSGSDVHELGFNSQAFAYSYEMMDTTCRTEMVSKPRLNLQTTTPKHAYPCSDGSDYDIGEALIKGNLLEAPDNLTECWFDFMMQQLEAVYHDEFI</sequence>
<evidence type="ECO:0000313" key="3">
    <source>
        <dbReference type="Proteomes" id="UP001176961"/>
    </source>
</evidence>